<sequence>MVLNDSFNGVADVASSLPLPSHTEKSIPYLITFLVIVGLTYFVTNHGSKIPEINPLQGFELTNSRRITHFVQNSRQLMTKGREEFKGRLWRMYSDWGDVIVVPPEVVNELRSDPRVELQETATDDTHGYIPGFDPFDTDPVMPMVVTKYLTRALTKLTQPLSEEAALVLREKLTDSPDWHEIAPGSELLPIIARLSTRVFMGTELCRDANWVHACSQYTAKSFAASFDLCHTPRWARPITHWFRSDCWQVRAALKECRRVLRPFLERREQRRQEAISDGAKGMIFDDSIEWFQKESKRRIDPATIQITLSNVAIHTTTDLLQQVMIDLAHKPELFEPLRQEVISVLSAEGLKKTALYNLKLMDSVLKESQRLKPVMFAPWRRRVLADIELENGMSLKKGQKLVCTTIHMWDPEYYENPLEYDGYRFLNMRGTEEEKGAHLVSSTVKHIGFGHGQHSCPGRFFAANELKIALAHLLLKYEWKLPEGSNPRPIAYGMIYLPDPSARLLIRRRKEELDFDSLEC</sequence>
<dbReference type="Proteomes" id="UP001163324">
    <property type="component" value="Chromosome 5"/>
</dbReference>
<dbReference type="EMBL" id="CM047944">
    <property type="protein sequence ID" value="KAI9899389.1"/>
    <property type="molecule type" value="Genomic_DNA"/>
</dbReference>
<proteinExistence type="predicted"/>
<keyword evidence="2" id="KW-1185">Reference proteome</keyword>
<comment type="caution">
    <text evidence="1">The sequence shown here is derived from an EMBL/GenBank/DDBJ whole genome shotgun (WGS) entry which is preliminary data.</text>
</comment>
<evidence type="ECO:0000313" key="2">
    <source>
        <dbReference type="Proteomes" id="UP001163324"/>
    </source>
</evidence>
<reference evidence="1" key="1">
    <citation type="submission" date="2022-10" db="EMBL/GenBank/DDBJ databases">
        <title>Complete Genome of Trichothecium roseum strain YXFP-22015, a Plant Pathogen Isolated from Citrus.</title>
        <authorList>
            <person name="Wang Y."/>
            <person name="Zhu L."/>
        </authorList>
    </citation>
    <scope>NUCLEOTIDE SEQUENCE</scope>
    <source>
        <strain evidence="1">YXFP-22015</strain>
    </source>
</reference>
<accession>A0ACC0V0F1</accession>
<gene>
    <name evidence="1" type="ORF">N3K66_005850</name>
</gene>
<name>A0ACC0V0F1_9HYPO</name>
<organism evidence="1 2">
    <name type="scientific">Trichothecium roseum</name>
    <dbReference type="NCBI Taxonomy" id="47278"/>
    <lineage>
        <taxon>Eukaryota</taxon>
        <taxon>Fungi</taxon>
        <taxon>Dikarya</taxon>
        <taxon>Ascomycota</taxon>
        <taxon>Pezizomycotina</taxon>
        <taxon>Sordariomycetes</taxon>
        <taxon>Hypocreomycetidae</taxon>
        <taxon>Hypocreales</taxon>
        <taxon>Hypocreales incertae sedis</taxon>
        <taxon>Trichothecium</taxon>
    </lineage>
</organism>
<evidence type="ECO:0000313" key="1">
    <source>
        <dbReference type="EMBL" id="KAI9899389.1"/>
    </source>
</evidence>
<protein>
    <submittedName>
        <fullName evidence="1">Uncharacterized protein</fullName>
    </submittedName>
</protein>